<dbReference type="Proteomes" id="UP001266305">
    <property type="component" value="Unassembled WGS sequence"/>
</dbReference>
<reference evidence="1 2" key="1">
    <citation type="submission" date="2023-05" db="EMBL/GenBank/DDBJ databases">
        <title>B98-5 Cell Line De Novo Hybrid Assembly: An Optical Mapping Approach.</title>
        <authorList>
            <person name="Kananen K."/>
            <person name="Auerbach J.A."/>
            <person name="Kautto E."/>
            <person name="Blachly J.S."/>
        </authorList>
    </citation>
    <scope>NUCLEOTIDE SEQUENCE [LARGE SCALE GENOMIC DNA]</scope>
    <source>
        <strain evidence="1">B95-8</strain>
        <tissue evidence="1">Cell line</tissue>
    </source>
</reference>
<sequence>MSGSGAAPLCGPHLSSWWSCLPRGPPPVPPGGSASHGMAPNLFLLVELSPTGPPHLFLLVELFPTGAPHLFLLVELSPMAPPPVPPGGAVFQGAPHLFLLVELFPTGAPHLFLLVELSPTGAPTCSSWWSCLSRGPPPVPPDGAVFQGAPHLFLLVELSPIEQPPPTPPKCLGLYHLAAELGPAPAHVPAPIILQLGPSVLESRVSGLLRECGEILEWSDQRLGGWESGSLHRGVDGEQELPKANPERIERMETLLEVSTLQ</sequence>
<organism evidence="1 2">
    <name type="scientific">Saguinus oedipus</name>
    <name type="common">Cotton-top tamarin</name>
    <name type="synonym">Oedipomidas oedipus</name>
    <dbReference type="NCBI Taxonomy" id="9490"/>
    <lineage>
        <taxon>Eukaryota</taxon>
        <taxon>Metazoa</taxon>
        <taxon>Chordata</taxon>
        <taxon>Craniata</taxon>
        <taxon>Vertebrata</taxon>
        <taxon>Euteleostomi</taxon>
        <taxon>Mammalia</taxon>
        <taxon>Eutheria</taxon>
        <taxon>Euarchontoglires</taxon>
        <taxon>Primates</taxon>
        <taxon>Haplorrhini</taxon>
        <taxon>Platyrrhini</taxon>
        <taxon>Cebidae</taxon>
        <taxon>Callitrichinae</taxon>
        <taxon>Saguinus</taxon>
    </lineage>
</organism>
<keyword evidence="2" id="KW-1185">Reference proteome</keyword>
<gene>
    <name evidence="1" type="ORF">P7K49_024520</name>
</gene>
<evidence type="ECO:0000313" key="2">
    <source>
        <dbReference type="Proteomes" id="UP001266305"/>
    </source>
</evidence>
<evidence type="ECO:0000313" key="1">
    <source>
        <dbReference type="EMBL" id="KAK2099069.1"/>
    </source>
</evidence>
<accession>A0ABQ9UQJ4</accession>
<dbReference type="EMBL" id="JASSZA010000011">
    <property type="protein sequence ID" value="KAK2099069.1"/>
    <property type="molecule type" value="Genomic_DNA"/>
</dbReference>
<proteinExistence type="predicted"/>
<name>A0ABQ9UQJ4_SAGOE</name>
<protein>
    <submittedName>
        <fullName evidence="1">Uncharacterized protein</fullName>
    </submittedName>
</protein>
<comment type="caution">
    <text evidence="1">The sequence shown here is derived from an EMBL/GenBank/DDBJ whole genome shotgun (WGS) entry which is preliminary data.</text>
</comment>